<feature type="compositionally biased region" description="Low complexity" evidence="1">
    <location>
        <begin position="160"/>
        <end position="170"/>
    </location>
</feature>
<dbReference type="EMBL" id="JBHTAJ010000063">
    <property type="protein sequence ID" value="MFC7183255.1"/>
    <property type="molecule type" value="Genomic_DNA"/>
</dbReference>
<keyword evidence="2" id="KW-1133">Transmembrane helix</keyword>
<accession>A0ABW2G3E5</accession>
<proteinExistence type="predicted"/>
<sequence length="179" mass="19696">MDADRTDEGATDTGPTVRQLDFVEQEVRRQLVGRRRRRDRDRSTAFALQLATVGLSAAITVLLGVRVDGAAREWLADSALGLGALITVLAAWQAFFGHRTLWIQRSETVHRLEELERRIAYHRAGLGGAAPEAGQVDGFLAEYERIARLDHDAWARIRQASDPQPAAADAVLAEGARTD</sequence>
<keyword evidence="2" id="KW-0812">Transmembrane</keyword>
<comment type="caution">
    <text evidence="3">The sequence shown here is derived from an EMBL/GenBank/DDBJ whole genome shotgun (WGS) entry which is preliminary data.</text>
</comment>
<gene>
    <name evidence="3" type="ORF">ACFQMG_27285</name>
</gene>
<dbReference type="RefSeq" id="WP_345707990.1">
    <property type="nucleotide sequence ID" value="NZ_BAABKV010000001.1"/>
</dbReference>
<protein>
    <submittedName>
        <fullName evidence="3">SLATT domain-containing protein</fullName>
    </submittedName>
</protein>
<evidence type="ECO:0000256" key="1">
    <source>
        <dbReference type="SAM" id="MobiDB-lite"/>
    </source>
</evidence>
<name>A0ABW2G3E5_9ACTN</name>
<evidence type="ECO:0000313" key="3">
    <source>
        <dbReference type="EMBL" id="MFC7183255.1"/>
    </source>
</evidence>
<dbReference type="Proteomes" id="UP001596435">
    <property type="component" value="Unassembled WGS sequence"/>
</dbReference>
<evidence type="ECO:0000313" key="4">
    <source>
        <dbReference type="Proteomes" id="UP001596435"/>
    </source>
</evidence>
<feature type="transmembrane region" description="Helical" evidence="2">
    <location>
        <begin position="44"/>
        <end position="67"/>
    </location>
</feature>
<dbReference type="NCBIfam" id="NF033634">
    <property type="entry name" value="SLATT_1"/>
    <property type="match status" value="1"/>
</dbReference>
<evidence type="ECO:0000256" key="2">
    <source>
        <dbReference type="SAM" id="Phobius"/>
    </source>
</evidence>
<feature type="region of interest" description="Disordered" evidence="1">
    <location>
        <begin position="160"/>
        <end position="179"/>
    </location>
</feature>
<keyword evidence="4" id="KW-1185">Reference proteome</keyword>
<keyword evidence="2" id="KW-0472">Membrane</keyword>
<feature type="transmembrane region" description="Helical" evidence="2">
    <location>
        <begin position="79"/>
        <end position="96"/>
    </location>
</feature>
<organism evidence="3 4">
    <name type="scientific">Kitasatospora paranensis</name>
    <dbReference type="NCBI Taxonomy" id="258053"/>
    <lineage>
        <taxon>Bacteria</taxon>
        <taxon>Bacillati</taxon>
        <taxon>Actinomycetota</taxon>
        <taxon>Actinomycetes</taxon>
        <taxon>Kitasatosporales</taxon>
        <taxon>Streptomycetaceae</taxon>
        <taxon>Kitasatospora</taxon>
    </lineage>
</organism>
<reference evidence="4" key="1">
    <citation type="journal article" date="2019" name="Int. J. Syst. Evol. Microbiol.">
        <title>The Global Catalogue of Microorganisms (GCM) 10K type strain sequencing project: providing services to taxonomists for standard genome sequencing and annotation.</title>
        <authorList>
            <consortium name="The Broad Institute Genomics Platform"/>
            <consortium name="The Broad Institute Genome Sequencing Center for Infectious Disease"/>
            <person name="Wu L."/>
            <person name="Ma J."/>
        </authorList>
    </citation>
    <scope>NUCLEOTIDE SEQUENCE [LARGE SCALE GENOMIC DNA]</scope>
    <source>
        <strain evidence="4">CGMCC 1.12859</strain>
    </source>
</reference>